<dbReference type="AlphaFoldDB" id="A0A8B9J1R4"/>
<evidence type="ECO:0000256" key="1">
    <source>
        <dbReference type="SAM" id="MobiDB-lite"/>
    </source>
</evidence>
<name>A0A8B9J1R4_9PSIT</name>
<organism evidence="2 3">
    <name type="scientific">Amazona collaria</name>
    <name type="common">yellow-billed parrot</name>
    <dbReference type="NCBI Taxonomy" id="241587"/>
    <lineage>
        <taxon>Eukaryota</taxon>
        <taxon>Metazoa</taxon>
        <taxon>Chordata</taxon>
        <taxon>Craniata</taxon>
        <taxon>Vertebrata</taxon>
        <taxon>Euteleostomi</taxon>
        <taxon>Archelosauria</taxon>
        <taxon>Archosauria</taxon>
        <taxon>Dinosauria</taxon>
        <taxon>Saurischia</taxon>
        <taxon>Theropoda</taxon>
        <taxon>Coelurosauria</taxon>
        <taxon>Aves</taxon>
        <taxon>Neognathae</taxon>
        <taxon>Neoaves</taxon>
        <taxon>Telluraves</taxon>
        <taxon>Australaves</taxon>
        <taxon>Psittaciformes</taxon>
        <taxon>Psittacidae</taxon>
        <taxon>Amazona</taxon>
    </lineage>
</organism>
<feature type="region of interest" description="Disordered" evidence="1">
    <location>
        <begin position="1"/>
        <end position="41"/>
    </location>
</feature>
<evidence type="ECO:0000313" key="3">
    <source>
        <dbReference type="Proteomes" id="UP000694522"/>
    </source>
</evidence>
<keyword evidence="3" id="KW-1185">Reference proteome</keyword>
<reference evidence="2" key="1">
    <citation type="submission" date="2025-08" db="UniProtKB">
        <authorList>
            <consortium name="Ensembl"/>
        </authorList>
    </citation>
    <scope>IDENTIFICATION</scope>
</reference>
<sequence length="131" mass="13660">MAESGAARPAPPLLPLAEVSPPRSEPSSLAEAPSALLPGGAAPVPWAEAVERRSRRCRAAVGPRGVCLGEPLPRRIPRKHGDPQQGSPATQEAPPRHSPVPVNTFTFCVLPWARATCFSTSPMSSQASASP</sequence>
<feature type="compositionally biased region" description="Low complexity" evidence="1">
    <location>
        <begin position="15"/>
        <end position="41"/>
    </location>
</feature>
<reference evidence="2" key="2">
    <citation type="submission" date="2025-09" db="UniProtKB">
        <authorList>
            <consortium name="Ensembl"/>
        </authorList>
    </citation>
    <scope>IDENTIFICATION</scope>
</reference>
<accession>A0A8B9J1R4</accession>
<dbReference type="Ensembl" id="ENSACOT00000023034.1">
    <property type="protein sequence ID" value="ENSACOP00000022254.1"/>
    <property type="gene ID" value="ENSACOG00000015166.1"/>
</dbReference>
<evidence type="ECO:0000313" key="2">
    <source>
        <dbReference type="Ensembl" id="ENSACOP00000022254.1"/>
    </source>
</evidence>
<dbReference type="Proteomes" id="UP000694522">
    <property type="component" value="Unplaced"/>
</dbReference>
<protein>
    <submittedName>
        <fullName evidence="2">Uncharacterized protein</fullName>
    </submittedName>
</protein>
<proteinExistence type="predicted"/>
<feature type="region of interest" description="Disordered" evidence="1">
    <location>
        <begin position="68"/>
        <end position="100"/>
    </location>
</feature>